<dbReference type="PROSITE" id="PS50045">
    <property type="entry name" value="SIGMA54_INTERACT_4"/>
    <property type="match status" value="1"/>
</dbReference>
<dbReference type="InterPro" id="IPR002078">
    <property type="entry name" value="Sigma_54_int"/>
</dbReference>
<dbReference type="AlphaFoldDB" id="A0A1X7E842"/>
<evidence type="ECO:0000259" key="6">
    <source>
        <dbReference type="PROSITE" id="PS50112"/>
    </source>
</evidence>
<keyword evidence="9" id="KW-1185">Reference proteome</keyword>
<protein>
    <recommendedName>
        <fullName evidence="4">HTH-type transcriptional regulatory protein TyrR</fullName>
    </recommendedName>
</protein>
<dbReference type="SUPFAM" id="SSF55785">
    <property type="entry name" value="PYP-like sensor domain (PAS domain)"/>
    <property type="match status" value="1"/>
</dbReference>
<feature type="domain" description="PAC" evidence="7">
    <location>
        <begin position="190"/>
        <end position="243"/>
    </location>
</feature>
<organism evidence="8 9">
    <name type="scientific">Desulfovibrio gilichinskyi</name>
    <dbReference type="NCBI Taxonomy" id="1519643"/>
    <lineage>
        <taxon>Bacteria</taxon>
        <taxon>Pseudomonadati</taxon>
        <taxon>Thermodesulfobacteriota</taxon>
        <taxon>Desulfovibrionia</taxon>
        <taxon>Desulfovibrionales</taxon>
        <taxon>Desulfovibrionaceae</taxon>
        <taxon>Desulfovibrio</taxon>
    </lineage>
</organism>
<dbReference type="InterPro" id="IPR025662">
    <property type="entry name" value="Sigma_54_int_dom_ATP-bd_1"/>
</dbReference>
<dbReference type="PROSITE" id="PS50113">
    <property type="entry name" value="PAC"/>
    <property type="match status" value="1"/>
</dbReference>
<name>A0A1X7E842_9BACT</name>
<dbReference type="FunFam" id="3.40.50.300:FF:000006">
    <property type="entry name" value="DNA-binding transcriptional regulator NtrC"/>
    <property type="match status" value="1"/>
</dbReference>
<dbReference type="GO" id="GO:0003677">
    <property type="term" value="F:DNA binding"/>
    <property type="evidence" value="ECO:0007669"/>
    <property type="project" value="UniProtKB-KW"/>
</dbReference>
<evidence type="ECO:0000313" key="8">
    <source>
        <dbReference type="EMBL" id="SMF28625.1"/>
    </source>
</evidence>
<dbReference type="CDD" id="cd00130">
    <property type="entry name" value="PAS"/>
    <property type="match status" value="1"/>
</dbReference>
<dbReference type="GO" id="GO:0005524">
    <property type="term" value="F:ATP binding"/>
    <property type="evidence" value="ECO:0007669"/>
    <property type="project" value="UniProtKB-KW"/>
</dbReference>
<dbReference type="OrthoDB" id="9763792at2"/>
<evidence type="ECO:0000256" key="3">
    <source>
        <dbReference type="ARBA" id="ARBA00022840"/>
    </source>
</evidence>
<dbReference type="SUPFAM" id="SSF52540">
    <property type="entry name" value="P-loop containing nucleoside triphosphate hydrolases"/>
    <property type="match status" value="1"/>
</dbReference>
<dbReference type="Pfam" id="PF18024">
    <property type="entry name" value="HTH_50"/>
    <property type="match status" value="1"/>
</dbReference>
<keyword evidence="2" id="KW-0058">Aromatic hydrocarbons catabolism</keyword>
<dbReference type="InterPro" id="IPR009057">
    <property type="entry name" value="Homeodomain-like_sf"/>
</dbReference>
<dbReference type="Pfam" id="PF25601">
    <property type="entry name" value="AAA_lid_14"/>
    <property type="match status" value="1"/>
</dbReference>
<dbReference type="Pfam" id="PF00158">
    <property type="entry name" value="Sigma54_activat"/>
    <property type="match status" value="1"/>
</dbReference>
<dbReference type="InterPro" id="IPR003593">
    <property type="entry name" value="AAA+_ATPase"/>
</dbReference>
<evidence type="ECO:0000256" key="2">
    <source>
        <dbReference type="ARBA" id="ARBA00022797"/>
    </source>
</evidence>
<evidence type="ECO:0000259" key="7">
    <source>
        <dbReference type="PROSITE" id="PS50113"/>
    </source>
</evidence>
<dbReference type="InterPro" id="IPR025943">
    <property type="entry name" value="Sigma_54_int_dom_ATP-bd_2"/>
</dbReference>
<proteinExistence type="predicted"/>
<evidence type="ECO:0000313" key="9">
    <source>
        <dbReference type="Proteomes" id="UP000192906"/>
    </source>
</evidence>
<dbReference type="GO" id="GO:0006355">
    <property type="term" value="P:regulation of DNA-templated transcription"/>
    <property type="evidence" value="ECO:0007669"/>
    <property type="project" value="InterPro"/>
</dbReference>
<dbReference type="CDD" id="cd00009">
    <property type="entry name" value="AAA"/>
    <property type="match status" value="1"/>
</dbReference>
<dbReference type="SUPFAM" id="SSF46689">
    <property type="entry name" value="Homeodomain-like"/>
    <property type="match status" value="1"/>
</dbReference>
<dbReference type="InterPro" id="IPR000014">
    <property type="entry name" value="PAS"/>
</dbReference>
<dbReference type="Gene3D" id="1.10.8.60">
    <property type="match status" value="1"/>
</dbReference>
<gene>
    <name evidence="8" type="ORF">SAMN06295933_2730</name>
</gene>
<keyword evidence="3" id="KW-0067">ATP-binding</keyword>
<dbReference type="EMBL" id="FWZU01000004">
    <property type="protein sequence ID" value="SMF28625.1"/>
    <property type="molecule type" value="Genomic_DNA"/>
</dbReference>
<accession>A0A1X7E842</accession>
<dbReference type="Gene3D" id="3.40.50.300">
    <property type="entry name" value="P-loop containing nucleotide triphosphate hydrolases"/>
    <property type="match status" value="1"/>
</dbReference>
<dbReference type="Pfam" id="PF13426">
    <property type="entry name" value="PAS_9"/>
    <property type="match status" value="1"/>
</dbReference>
<dbReference type="InterPro" id="IPR027417">
    <property type="entry name" value="P-loop_NTPase"/>
</dbReference>
<dbReference type="PROSITE" id="PS00675">
    <property type="entry name" value="SIGMA54_INTERACT_1"/>
    <property type="match status" value="1"/>
</dbReference>
<dbReference type="InterPro" id="IPR000700">
    <property type="entry name" value="PAS-assoc_C"/>
</dbReference>
<keyword evidence="1" id="KW-0547">Nucleotide-binding</keyword>
<evidence type="ECO:0000259" key="5">
    <source>
        <dbReference type="PROSITE" id="PS50045"/>
    </source>
</evidence>
<reference evidence="9" key="1">
    <citation type="submission" date="2017-04" db="EMBL/GenBank/DDBJ databases">
        <authorList>
            <person name="Varghese N."/>
            <person name="Submissions S."/>
        </authorList>
    </citation>
    <scope>NUCLEOTIDE SEQUENCE [LARGE SCALE GENOMIC DNA]</scope>
    <source>
        <strain evidence="9">K3S</strain>
    </source>
</reference>
<dbReference type="Gene3D" id="1.10.10.60">
    <property type="entry name" value="Homeodomain-like"/>
    <property type="match status" value="1"/>
</dbReference>
<dbReference type="Gene3D" id="3.30.450.20">
    <property type="entry name" value="PAS domain"/>
    <property type="match status" value="1"/>
</dbReference>
<dbReference type="PROSITE" id="PS50112">
    <property type="entry name" value="PAS"/>
    <property type="match status" value="1"/>
</dbReference>
<dbReference type="SMART" id="SM00091">
    <property type="entry name" value="PAS"/>
    <property type="match status" value="2"/>
</dbReference>
<dbReference type="PROSITE" id="PS00676">
    <property type="entry name" value="SIGMA54_INTERACT_2"/>
    <property type="match status" value="1"/>
</dbReference>
<feature type="domain" description="PAS" evidence="6">
    <location>
        <begin position="123"/>
        <end position="168"/>
    </location>
</feature>
<dbReference type="InterPro" id="IPR035965">
    <property type="entry name" value="PAS-like_dom_sf"/>
</dbReference>
<dbReference type="PANTHER" id="PTHR32071">
    <property type="entry name" value="TRANSCRIPTIONAL REGULATORY PROTEIN"/>
    <property type="match status" value="1"/>
</dbReference>
<dbReference type="NCBIfam" id="TIGR00229">
    <property type="entry name" value="sensory_box"/>
    <property type="match status" value="1"/>
</dbReference>
<dbReference type="STRING" id="1519643.SAMN06295933_2730"/>
<evidence type="ECO:0000256" key="4">
    <source>
        <dbReference type="ARBA" id="ARBA00029500"/>
    </source>
</evidence>
<dbReference type="InterPro" id="IPR030828">
    <property type="entry name" value="HTH_TyrR"/>
</dbReference>
<feature type="domain" description="Sigma-54 factor interaction" evidence="5">
    <location>
        <begin position="268"/>
        <end position="498"/>
    </location>
</feature>
<evidence type="ECO:0000256" key="1">
    <source>
        <dbReference type="ARBA" id="ARBA00022741"/>
    </source>
</evidence>
<sequence>MQYEMIQQVMNCVSYAIVVVDTNCIVTNMNNVAMDFLKRHDRAAVIGIDSKFILPIATPFIKQGLASEDFKNGTGRIVKKGAELFFEITPLIVAGVLKGAVISLQKPSRFEELAVELSSFQEMAITLQAIFDSSSDGIWVTSGDGIVTNINKASENLNGVKAGKVLGKRIDVIVKQGFVDVSVSKEVLEKKRQVSMLQNITKTGRQLLCTGTPVFDKKGTLSMVVVNERDVTELLDLREHLKTAREITEKARKEITSLNMLELGKGAFIAESKSIRRLLGSALKLSQLEVSGILLLGESGTGKSLMAKLLHQQSPRASGPFLAINCAAVPEQLFEAELFGYEKGAFTGARETGKAGLMALADGGTFFLDEVGEMPPSVQAKLLKCIDEKEFTPLGGSTPKKINCVIIAATNKDLEEQVTKKQFRKDLFYRLNVFTLTMPPLRERVEDIFALATAFLKKYNERYGKFKTFSPKSLRTLQNYSFPGNIRELDSLIKKGVAVAEEQLLDNYLEQSLNGAEGGEVSFERGASLQEALDKVERDILIEAKKTCGTTREMAEYLNTSQPSVVRKLKKHGLNHSK</sequence>
<dbReference type="SMART" id="SM00382">
    <property type="entry name" value="AAA"/>
    <property type="match status" value="1"/>
</dbReference>
<dbReference type="InterPro" id="IPR058031">
    <property type="entry name" value="AAA_lid_NorR"/>
</dbReference>
<dbReference type="Proteomes" id="UP000192906">
    <property type="component" value="Unassembled WGS sequence"/>
</dbReference>